<dbReference type="OrthoDB" id="654211at2759"/>
<dbReference type="GO" id="GO:0005634">
    <property type="term" value="C:nucleus"/>
    <property type="evidence" value="ECO:0007669"/>
    <property type="project" value="TreeGrafter"/>
</dbReference>
<name>A0A7K6B5X2_UPUEP</name>
<keyword evidence="8" id="KW-1185">Reference proteome</keyword>
<dbReference type="EMBL" id="VZRI01009328">
    <property type="protein sequence ID" value="NWU97257.1"/>
    <property type="molecule type" value="Genomic_DNA"/>
</dbReference>
<keyword evidence="2" id="KW-0677">Repeat</keyword>
<keyword evidence="1" id="KW-0479">Metal-binding</keyword>
<dbReference type="PROSITE" id="PS00028">
    <property type="entry name" value="ZINC_FINGER_C2H2_1"/>
    <property type="match status" value="1"/>
</dbReference>
<dbReference type="SMART" id="SM00355">
    <property type="entry name" value="ZnF_C2H2"/>
    <property type="match status" value="1"/>
</dbReference>
<evidence type="ECO:0000313" key="7">
    <source>
        <dbReference type="EMBL" id="NWU97257.1"/>
    </source>
</evidence>
<evidence type="ECO:0000256" key="3">
    <source>
        <dbReference type="ARBA" id="ARBA00022771"/>
    </source>
</evidence>
<dbReference type="GO" id="GO:0000981">
    <property type="term" value="F:DNA-binding transcription factor activity, RNA polymerase II-specific"/>
    <property type="evidence" value="ECO:0007669"/>
    <property type="project" value="TreeGrafter"/>
</dbReference>
<sequence>TFFSLSGLTVHKRLHTGEKPFKCPECGKSFRSSNHVQSHWRSHSKERPFLCTVC</sequence>
<reference evidence="7 8" key="1">
    <citation type="submission" date="2019-09" db="EMBL/GenBank/DDBJ databases">
        <title>Bird 10,000 Genomes (B10K) Project - Family phase.</title>
        <authorList>
            <person name="Zhang G."/>
        </authorList>
    </citation>
    <scope>NUCLEOTIDE SEQUENCE [LARGE SCALE GENOMIC DNA]</scope>
    <source>
        <strain evidence="7">B10K-DU-012-37</strain>
    </source>
</reference>
<evidence type="ECO:0000313" key="8">
    <source>
        <dbReference type="Proteomes" id="UP000544127"/>
    </source>
</evidence>
<accession>A0A7K6B5X2</accession>
<evidence type="ECO:0000256" key="4">
    <source>
        <dbReference type="ARBA" id="ARBA00022833"/>
    </source>
</evidence>
<keyword evidence="3 5" id="KW-0863">Zinc-finger</keyword>
<keyword evidence="4" id="KW-0862">Zinc</keyword>
<dbReference type="InterPro" id="IPR013087">
    <property type="entry name" value="Znf_C2H2_type"/>
</dbReference>
<dbReference type="Proteomes" id="UP000544127">
    <property type="component" value="Unassembled WGS sequence"/>
</dbReference>
<organism evidence="7 8">
    <name type="scientific">Upupa epops</name>
    <name type="common">Eurasian hoopoe</name>
    <dbReference type="NCBI Taxonomy" id="57439"/>
    <lineage>
        <taxon>Eukaryota</taxon>
        <taxon>Metazoa</taxon>
        <taxon>Chordata</taxon>
        <taxon>Craniata</taxon>
        <taxon>Vertebrata</taxon>
        <taxon>Euteleostomi</taxon>
        <taxon>Archelosauria</taxon>
        <taxon>Archosauria</taxon>
        <taxon>Dinosauria</taxon>
        <taxon>Saurischia</taxon>
        <taxon>Theropoda</taxon>
        <taxon>Coelurosauria</taxon>
        <taxon>Aves</taxon>
        <taxon>Neognathae</taxon>
        <taxon>Neoaves</taxon>
        <taxon>Telluraves</taxon>
        <taxon>Coraciimorphae</taxon>
        <taxon>Bucerotiformes</taxon>
        <taxon>Upupidae</taxon>
        <taxon>Upupa</taxon>
    </lineage>
</organism>
<protein>
    <submittedName>
        <fullName evidence="7">ZN574 protein</fullName>
    </submittedName>
</protein>
<dbReference type="InterPro" id="IPR036236">
    <property type="entry name" value="Znf_C2H2_sf"/>
</dbReference>
<dbReference type="SUPFAM" id="SSF57667">
    <property type="entry name" value="beta-beta-alpha zinc fingers"/>
    <property type="match status" value="1"/>
</dbReference>
<dbReference type="AlphaFoldDB" id="A0A7K6B5X2"/>
<dbReference type="PANTHER" id="PTHR14196">
    <property type="entry name" value="ODD-SKIPPED - RELATED"/>
    <property type="match status" value="1"/>
</dbReference>
<proteinExistence type="predicted"/>
<comment type="caution">
    <text evidence="7">The sequence shown here is derived from an EMBL/GenBank/DDBJ whole genome shotgun (WGS) entry which is preliminary data.</text>
</comment>
<dbReference type="GO" id="GO:0000977">
    <property type="term" value="F:RNA polymerase II transcription regulatory region sequence-specific DNA binding"/>
    <property type="evidence" value="ECO:0007669"/>
    <property type="project" value="TreeGrafter"/>
</dbReference>
<dbReference type="Pfam" id="PF13465">
    <property type="entry name" value="zf-H2C2_2"/>
    <property type="match status" value="1"/>
</dbReference>
<feature type="domain" description="C2H2-type" evidence="6">
    <location>
        <begin position="21"/>
        <end position="48"/>
    </location>
</feature>
<dbReference type="PROSITE" id="PS50157">
    <property type="entry name" value="ZINC_FINGER_C2H2_2"/>
    <property type="match status" value="2"/>
</dbReference>
<dbReference type="InterPro" id="IPR050717">
    <property type="entry name" value="C2H2-ZF_Transcription_Reg"/>
</dbReference>
<feature type="non-terminal residue" evidence="7">
    <location>
        <position position="1"/>
    </location>
</feature>
<feature type="domain" description="C2H2-type" evidence="6">
    <location>
        <begin position="1"/>
        <end position="20"/>
    </location>
</feature>
<dbReference type="GO" id="GO:0008270">
    <property type="term" value="F:zinc ion binding"/>
    <property type="evidence" value="ECO:0007669"/>
    <property type="project" value="UniProtKB-KW"/>
</dbReference>
<evidence type="ECO:0000256" key="1">
    <source>
        <dbReference type="ARBA" id="ARBA00022723"/>
    </source>
</evidence>
<dbReference type="Gene3D" id="3.30.160.60">
    <property type="entry name" value="Classic Zinc Finger"/>
    <property type="match status" value="2"/>
</dbReference>
<dbReference type="PANTHER" id="PTHR14196:SF12">
    <property type="entry name" value="ZINC FINGER PROTEIN 208-LIKE"/>
    <property type="match status" value="1"/>
</dbReference>
<evidence type="ECO:0000256" key="2">
    <source>
        <dbReference type="ARBA" id="ARBA00022737"/>
    </source>
</evidence>
<gene>
    <name evidence="7" type="primary">Znf574</name>
    <name evidence="7" type="ORF">UPUEPO_R05766</name>
</gene>
<evidence type="ECO:0000256" key="5">
    <source>
        <dbReference type="PROSITE-ProRule" id="PRU00042"/>
    </source>
</evidence>
<dbReference type="FunFam" id="3.30.160.60:FF:002343">
    <property type="entry name" value="Zinc finger protein 33A"/>
    <property type="match status" value="1"/>
</dbReference>
<feature type="non-terminal residue" evidence="7">
    <location>
        <position position="54"/>
    </location>
</feature>
<evidence type="ECO:0000259" key="6">
    <source>
        <dbReference type="PROSITE" id="PS50157"/>
    </source>
</evidence>